<dbReference type="GO" id="GO:0050810">
    <property type="term" value="P:regulation of steroid biosynthetic process"/>
    <property type="evidence" value="ECO:0007669"/>
    <property type="project" value="Ensembl"/>
</dbReference>
<dbReference type="GO" id="GO:0051607">
    <property type="term" value="P:defense response to virus"/>
    <property type="evidence" value="ECO:0007669"/>
    <property type="project" value="Ensembl"/>
</dbReference>
<feature type="compositionally biased region" description="Basic and acidic residues" evidence="2">
    <location>
        <begin position="502"/>
        <end position="516"/>
    </location>
</feature>
<dbReference type="InterPro" id="IPR055445">
    <property type="entry name" value="ARM_ARMC5"/>
</dbReference>
<dbReference type="Gene3D" id="3.30.710.10">
    <property type="entry name" value="Potassium Channel Kv1.1, Chain A"/>
    <property type="match status" value="1"/>
</dbReference>
<feature type="compositionally biased region" description="Low complexity" evidence="2">
    <location>
        <begin position="160"/>
        <end position="176"/>
    </location>
</feature>
<dbReference type="Gene3D" id="1.25.10.10">
    <property type="entry name" value="Leucine-rich Repeat Variant"/>
    <property type="match status" value="2"/>
</dbReference>
<feature type="compositionally biased region" description="Basic residues" evidence="2">
    <location>
        <begin position="573"/>
        <end position="587"/>
    </location>
</feature>
<dbReference type="PANTHER" id="PTHR23312">
    <property type="entry name" value="ARMC5 ARMADILLO REPEAT-CONTAINING -RELATED"/>
    <property type="match status" value="1"/>
</dbReference>
<dbReference type="Proteomes" id="UP000233100">
    <property type="component" value="Chromosome 20"/>
</dbReference>
<dbReference type="CDD" id="cd18191">
    <property type="entry name" value="BTB_POZ_ARMC5"/>
    <property type="match status" value="1"/>
</dbReference>
<dbReference type="STRING" id="9541.ENSMFAP00000024675"/>
<dbReference type="VEuPathDB" id="HostDB:ENSMFAG00000043898"/>
<dbReference type="GO" id="GO:0005829">
    <property type="term" value="C:cytosol"/>
    <property type="evidence" value="ECO:0007669"/>
    <property type="project" value="Ensembl"/>
</dbReference>
<reference evidence="5" key="3">
    <citation type="submission" date="2025-09" db="UniProtKB">
        <authorList>
            <consortium name="Ensembl"/>
        </authorList>
    </citation>
    <scope>IDENTIFICATION</scope>
</reference>
<feature type="region of interest" description="Disordered" evidence="2">
    <location>
        <begin position="494"/>
        <end position="521"/>
    </location>
</feature>
<name>A0A2K5VIV6_MACFA</name>
<organism evidence="5 6">
    <name type="scientific">Macaca fascicularis</name>
    <name type="common">Crab-eating macaque</name>
    <name type="synonym">Cynomolgus monkey</name>
    <dbReference type="NCBI Taxonomy" id="9541"/>
    <lineage>
        <taxon>Eukaryota</taxon>
        <taxon>Metazoa</taxon>
        <taxon>Chordata</taxon>
        <taxon>Craniata</taxon>
        <taxon>Vertebrata</taxon>
        <taxon>Euteleostomi</taxon>
        <taxon>Mammalia</taxon>
        <taxon>Eutheria</taxon>
        <taxon>Euarchontoglires</taxon>
        <taxon>Primates</taxon>
        <taxon>Haplorrhini</taxon>
        <taxon>Catarrhini</taxon>
        <taxon>Cercopithecidae</taxon>
        <taxon>Cercopithecinae</taxon>
        <taxon>Macaca</taxon>
    </lineage>
</organism>
<feature type="compositionally biased region" description="Pro residues" evidence="2">
    <location>
        <begin position="550"/>
        <end position="559"/>
    </location>
</feature>
<dbReference type="FunFam" id="3.30.710.10:FF:000094">
    <property type="entry name" value="Armadillo repeat containing 5"/>
    <property type="match status" value="1"/>
</dbReference>
<dbReference type="GO" id="GO:0016020">
    <property type="term" value="C:membrane"/>
    <property type="evidence" value="ECO:0007669"/>
    <property type="project" value="Ensembl"/>
</dbReference>
<dbReference type="InterPro" id="IPR000210">
    <property type="entry name" value="BTB/POZ_dom"/>
</dbReference>
<evidence type="ECO:0000256" key="1">
    <source>
        <dbReference type="PROSITE-ProRule" id="PRU00259"/>
    </source>
</evidence>
<evidence type="ECO:0000256" key="2">
    <source>
        <dbReference type="SAM" id="MobiDB-lite"/>
    </source>
</evidence>
<feature type="compositionally biased region" description="Pro residues" evidence="2">
    <location>
        <begin position="177"/>
        <end position="192"/>
    </location>
</feature>
<dbReference type="Bgee" id="ENSMFAG00000043898">
    <property type="expression patterns" value="Expressed in bone marrow and 1 other cell type or tissue"/>
</dbReference>
<dbReference type="GO" id="GO:0000785">
    <property type="term" value="C:chromatin"/>
    <property type="evidence" value="ECO:0007669"/>
    <property type="project" value="Ensembl"/>
</dbReference>
<dbReference type="GO" id="GO:0005925">
    <property type="term" value="C:focal adhesion"/>
    <property type="evidence" value="ECO:0007669"/>
    <property type="project" value="Ensembl"/>
</dbReference>
<dbReference type="SMART" id="SM00185">
    <property type="entry name" value="ARM"/>
    <property type="match status" value="5"/>
</dbReference>
<dbReference type="InterPro" id="IPR011333">
    <property type="entry name" value="SKP1/BTB/POZ_sf"/>
</dbReference>
<dbReference type="GO" id="GO:0001707">
    <property type="term" value="P:mesoderm formation"/>
    <property type="evidence" value="ECO:0007669"/>
    <property type="project" value="Ensembl"/>
</dbReference>
<evidence type="ECO:0000313" key="5">
    <source>
        <dbReference type="Ensembl" id="ENSMFAP00000024675.2"/>
    </source>
</evidence>
<feature type="chain" id="PRO_5030051562" evidence="3">
    <location>
        <begin position="20"/>
        <end position="974"/>
    </location>
</feature>
<dbReference type="GO" id="GO:0160240">
    <property type="term" value="P:RNA polymerase II transcription initiation surveillance"/>
    <property type="evidence" value="ECO:0007669"/>
    <property type="project" value="Ensembl"/>
</dbReference>
<dbReference type="GO" id="GO:0035801">
    <property type="term" value="P:adrenal cortex development"/>
    <property type="evidence" value="ECO:0007669"/>
    <property type="project" value="Ensembl"/>
</dbReference>
<protein>
    <submittedName>
        <fullName evidence="5">Armadillo repeat containing 5</fullName>
    </submittedName>
</protein>
<dbReference type="GeneTree" id="ENSGT00390000009109"/>
<feature type="repeat" description="ARM" evidence="1">
    <location>
        <begin position="265"/>
        <end position="308"/>
    </location>
</feature>
<reference evidence="5" key="2">
    <citation type="submission" date="2025-08" db="UniProtKB">
        <authorList>
            <consortium name="Ensembl"/>
        </authorList>
    </citation>
    <scope>IDENTIFICATION</scope>
</reference>
<dbReference type="GO" id="GO:0043367">
    <property type="term" value="P:CD4-positive, alpha-beta T cell differentiation"/>
    <property type="evidence" value="ECO:0007669"/>
    <property type="project" value="Ensembl"/>
</dbReference>
<dbReference type="PANTHER" id="PTHR23312:SF8">
    <property type="entry name" value="ARMADILLO REPEAT-CONTAINING PROTEIN 5"/>
    <property type="match status" value="1"/>
</dbReference>
<feature type="region of interest" description="Disordered" evidence="2">
    <location>
        <begin position="541"/>
        <end position="591"/>
    </location>
</feature>
<feature type="compositionally biased region" description="Low complexity" evidence="2">
    <location>
        <begin position="75"/>
        <end position="87"/>
    </location>
</feature>
<dbReference type="GO" id="GO:0042098">
    <property type="term" value="P:T cell proliferation"/>
    <property type="evidence" value="ECO:0007669"/>
    <property type="project" value="Ensembl"/>
</dbReference>
<feature type="compositionally biased region" description="Basic residues" evidence="2">
    <location>
        <begin position="57"/>
        <end position="73"/>
    </location>
</feature>
<dbReference type="GO" id="GO:0031463">
    <property type="term" value="C:Cul3-RING ubiquitin ligase complex"/>
    <property type="evidence" value="ECO:0007669"/>
    <property type="project" value="Ensembl"/>
</dbReference>
<evidence type="ECO:0000259" key="4">
    <source>
        <dbReference type="PROSITE" id="PS50097"/>
    </source>
</evidence>
<dbReference type="SUPFAM" id="SSF54695">
    <property type="entry name" value="POZ domain"/>
    <property type="match status" value="1"/>
</dbReference>
<feature type="domain" description="BTB" evidence="4">
    <location>
        <begin position="787"/>
        <end position="847"/>
    </location>
</feature>
<dbReference type="InterPro" id="IPR000225">
    <property type="entry name" value="Armadillo"/>
</dbReference>
<dbReference type="GO" id="GO:0043161">
    <property type="term" value="P:proteasome-mediated ubiquitin-dependent protein catabolic process"/>
    <property type="evidence" value="ECO:0007669"/>
    <property type="project" value="Ensembl"/>
</dbReference>
<keyword evidence="3" id="KW-0732">Signal</keyword>
<feature type="region of interest" description="Disordered" evidence="2">
    <location>
        <begin position="29"/>
        <end position="88"/>
    </location>
</feature>
<sequence length="974" mass="102395">MVTLRAGVWLLTCVYPVVLNQIRATSEASAIPRTTTPAPELTTTSRAEDTRDTGVQLRKRKIPQARHPRKRQRTFSFRSLGSAARSGAESEARAKMAAAKPTLTDSLSFCLAQLAAAAGEGLGGEKDPATNETPLGRALLALRTRHIKAAGGIERFRARAATAGSAPSQAASSPAPASGPAPSVPSSTPSPPVRLRKTLDLALSILADCCTEGACRAEVRRLGGILPLVTILQCMKTDSIQNRTARALGNLAMEPESCGDIHCAGAVPLLVESLTACQDSQCLQSVVRALRNLADSPQHRLALAQQGAVRPLAELLATAPDAALTSALVRALLELSRGCSRACAEQLSLGGGLGPLVSLASHPKRVVREGTILILANLCAQGLIRPALGNAGGVEVLVDELRQRRGPNGASPASQQPLVRAVCLLCREAINRARLRDAGGLDLLIGLLRDPRASAWHPRIVAALVGFLYDTGALGRLQALGLVPLLAGQLCGEAGEEEEEGREAASWDFPEERTPERAQGGSFRSLRSWLISEGYAAGPDDISPDWSPEQCPPPEPVEPASPVLTPTSLRAPHPAHSKPQPRRRHRGSLGDAEGPALLLLSRFSQAPDPSGALVTGPALYGLLTYVTGAPGPPSPRALRILSRLTCNPACLEAFVRHRELGERLLQNLTVQAESPFGVGALTHLLLSGSPEDRVACALTLPFICRKPSVWRRLLLEQGGLRLLLAALTRPAPHPLFLFFAADSLSCLQDLVSPTMSPAVPQAVPMDLDSPSPCLYEPLLGPAPVPAPDLHFLLDSGLQLPAQRAASATASPFFRALLSGSFAEAQMDLVPLRGLSPGAAWPILHHLHGCRGCGAALGPVPPPGQPLLGSEAEEALEAAGRFLLPGLEEELEEAVGRIHLGPQGGPESVGEVFRLGRPRLAAHCARWTLGPEQCPRKRGLALVGLVEAAGEEAGPLTEALLAVVMGIELGARVPA</sequence>
<dbReference type="FunFam" id="1.25.10.10:FF:000525">
    <property type="entry name" value="Armadillo repeat-containing protein 5"/>
    <property type="match status" value="1"/>
</dbReference>
<dbReference type="GO" id="GO:0005654">
    <property type="term" value="C:nucleoplasm"/>
    <property type="evidence" value="ECO:0007669"/>
    <property type="project" value="Ensembl"/>
</dbReference>
<dbReference type="PROSITE" id="PS50176">
    <property type="entry name" value="ARM_REPEAT"/>
    <property type="match status" value="1"/>
</dbReference>
<gene>
    <name evidence="5" type="primary">ARMC5</name>
</gene>
<dbReference type="InterPro" id="IPR011989">
    <property type="entry name" value="ARM-like"/>
</dbReference>
<dbReference type="InterPro" id="IPR016024">
    <property type="entry name" value="ARM-type_fold"/>
</dbReference>
<dbReference type="GO" id="GO:0006368">
    <property type="term" value="P:transcription elongation by RNA polymerase II"/>
    <property type="evidence" value="ECO:0007669"/>
    <property type="project" value="Ensembl"/>
</dbReference>
<accession>A0A2K5VIV6</accession>
<dbReference type="Ensembl" id="ENSMFAT00000032816.2">
    <property type="protein sequence ID" value="ENSMFAP00000024675.2"/>
    <property type="gene ID" value="ENSMFAG00000043898.2"/>
</dbReference>
<proteinExistence type="predicted"/>
<keyword evidence="6" id="KW-1185">Reference proteome</keyword>
<dbReference type="GO" id="GO:0001701">
    <property type="term" value="P:in utero embryonic development"/>
    <property type="evidence" value="ECO:0007669"/>
    <property type="project" value="Ensembl"/>
</dbReference>
<dbReference type="SUPFAM" id="SSF48371">
    <property type="entry name" value="ARM repeat"/>
    <property type="match status" value="2"/>
</dbReference>
<feature type="signal peptide" evidence="3">
    <location>
        <begin position="1"/>
        <end position="19"/>
    </location>
</feature>
<dbReference type="PROSITE" id="PS50097">
    <property type="entry name" value="BTB"/>
    <property type="match status" value="1"/>
</dbReference>
<dbReference type="Pfam" id="PF24768">
    <property type="entry name" value="ARM_ARMC5"/>
    <property type="match status" value="1"/>
</dbReference>
<dbReference type="GO" id="GO:1990756">
    <property type="term" value="F:ubiquitin-like ligase-substrate adaptor activity"/>
    <property type="evidence" value="ECO:0007669"/>
    <property type="project" value="Ensembl"/>
</dbReference>
<evidence type="ECO:0000256" key="3">
    <source>
        <dbReference type="SAM" id="SignalP"/>
    </source>
</evidence>
<feature type="region of interest" description="Disordered" evidence="2">
    <location>
        <begin position="160"/>
        <end position="193"/>
    </location>
</feature>
<feature type="compositionally biased region" description="Low complexity" evidence="2">
    <location>
        <begin position="32"/>
        <end position="44"/>
    </location>
</feature>
<dbReference type="AlphaFoldDB" id="A0A2K5VIV6"/>
<reference evidence="5 6" key="1">
    <citation type="submission" date="2013-03" db="EMBL/GenBank/DDBJ databases">
        <authorList>
            <person name="Warren W."/>
            <person name="Wilson R.K."/>
        </authorList>
    </citation>
    <scope>NUCLEOTIDE SEQUENCE</scope>
</reference>
<evidence type="ECO:0000313" key="6">
    <source>
        <dbReference type="Proteomes" id="UP000233100"/>
    </source>
</evidence>